<dbReference type="Pfam" id="PF09965">
    <property type="entry name" value="DUF2199"/>
    <property type="match status" value="1"/>
</dbReference>
<protein>
    <submittedName>
        <fullName evidence="1">DUF2199 domain-containing protein</fullName>
    </submittedName>
</protein>
<name>A0ABV0LIC1_9PSEU</name>
<sequence>MTTDLGYTCTCCGERHDELPFAYGAPAPAFWNDSLAGTPGNVLEPERCVLGGTHFFLRGRLVLPVLDAGDDFEWGVWVSVSRENFLRAEELWDDPARVSEPPYFGWLATELPGYEPATLNLKTNLHTRPPGERPLVEVEPTGHPLAVEQREGITLVRVQAVAELLRHP</sequence>
<organism evidence="1 2">
    <name type="scientific">Amycolatopsis melonis</name>
    <dbReference type="NCBI Taxonomy" id="3156488"/>
    <lineage>
        <taxon>Bacteria</taxon>
        <taxon>Bacillati</taxon>
        <taxon>Actinomycetota</taxon>
        <taxon>Actinomycetes</taxon>
        <taxon>Pseudonocardiales</taxon>
        <taxon>Pseudonocardiaceae</taxon>
        <taxon>Amycolatopsis</taxon>
    </lineage>
</organism>
<keyword evidence="2" id="KW-1185">Reference proteome</keyword>
<gene>
    <name evidence="1" type="ORF">ABJI51_23430</name>
</gene>
<evidence type="ECO:0000313" key="2">
    <source>
        <dbReference type="Proteomes" id="UP001440984"/>
    </source>
</evidence>
<comment type="caution">
    <text evidence="1">The sequence shown here is derived from an EMBL/GenBank/DDBJ whole genome shotgun (WGS) entry which is preliminary data.</text>
</comment>
<proteinExistence type="predicted"/>
<dbReference type="InterPro" id="IPR018697">
    <property type="entry name" value="DUF2199"/>
</dbReference>
<reference evidence="1 2" key="1">
    <citation type="submission" date="2024-05" db="EMBL/GenBank/DDBJ databases">
        <authorList>
            <person name="Zhao H."/>
            <person name="Xu Y."/>
            <person name="Lin S."/>
            <person name="Spain J.C."/>
            <person name="Zhou N.-Y."/>
        </authorList>
    </citation>
    <scope>NUCLEOTIDE SEQUENCE [LARGE SCALE GENOMIC DNA]</scope>
    <source>
        <strain evidence="1 2">NEAU-NG30</strain>
    </source>
</reference>
<evidence type="ECO:0000313" key="1">
    <source>
        <dbReference type="EMBL" id="MEQ0562047.1"/>
    </source>
</evidence>
<dbReference type="RefSeq" id="WP_348953440.1">
    <property type="nucleotide sequence ID" value="NZ_JBDZYD010000008.1"/>
</dbReference>
<dbReference type="EMBL" id="JBDZYD010000008">
    <property type="protein sequence ID" value="MEQ0562047.1"/>
    <property type="molecule type" value="Genomic_DNA"/>
</dbReference>
<dbReference type="Proteomes" id="UP001440984">
    <property type="component" value="Unassembled WGS sequence"/>
</dbReference>
<accession>A0ABV0LIC1</accession>